<keyword evidence="2" id="KW-1185">Reference proteome</keyword>
<accession>A0A967KH03</accession>
<evidence type="ECO:0000313" key="2">
    <source>
        <dbReference type="Proteomes" id="UP000761264"/>
    </source>
</evidence>
<dbReference type="Proteomes" id="UP000761264">
    <property type="component" value="Unassembled WGS sequence"/>
</dbReference>
<dbReference type="RefSeq" id="WP_167227725.1">
    <property type="nucleotide sequence ID" value="NZ_JAAQPH010000016.1"/>
</dbReference>
<name>A0A967KH03_9PROT</name>
<gene>
    <name evidence="1" type="ORF">HBA54_19405</name>
</gene>
<protein>
    <submittedName>
        <fullName evidence="1">Uncharacterized protein</fullName>
    </submittedName>
</protein>
<dbReference type="AlphaFoldDB" id="A0A967KH03"/>
<sequence>MTETLQWTEPGKTFSDGSKLSDWIKTEDSGIWHWQYDTHEMTFSIYEHDGQYWKLYLARWVPEGASDYEYGYGGQACRMVLVSYRDKGRSPHSSRLMAAGDVEWIRTYEFDAKRHRLVKAGEENAKYGPAYGPKKSAA</sequence>
<evidence type="ECO:0000313" key="1">
    <source>
        <dbReference type="EMBL" id="NIA70771.1"/>
    </source>
</evidence>
<proteinExistence type="predicted"/>
<comment type="caution">
    <text evidence="1">The sequence shown here is derived from an EMBL/GenBank/DDBJ whole genome shotgun (WGS) entry which is preliminary data.</text>
</comment>
<organism evidence="1 2">
    <name type="scientific">Pelagibius litoralis</name>
    <dbReference type="NCBI Taxonomy" id="374515"/>
    <lineage>
        <taxon>Bacteria</taxon>
        <taxon>Pseudomonadati</taxon>
        <taxon>Pseudomonadota</taxon>
        <taxon>Alphaproteobacteria</taxon>
        <taxon>Rhodospirillales</taxon>
        <taxon>Rhodovibrionaceae</taxon>
        <taxon>Pelagibius</taxon>
    </lineage>
</organism>
<dbReference type="EMBL" id="JAAQPH010000016">
    <property type="protein sequence ID" value="NIA70771.1"/>
    <property type="molecule type" value="Genomic_DNA"/>
</dbReference>
<reference evidence="1" key="1">
    <citation type="submission" date="2020-03" db="EMBL/GenBank/DDBJ databases">
        <title>Genome of Pelagibius litoralis DSM 21314T.</title>
        <authorList>
            <person name="Wang G."/>
        </authorList>
    </citation>
    <scope>NUCLEOTIDE SEQUENCE</scope>
    <source>
        <strain evidence="1">DSM 21314</strain>
    </source>
</reference>